<organism evidence="1 2">
    <name type="scientific">Dendryphion nanum</name>
    <dbReference type="NCBI Taxonomy" id="256645"/>
    <lineage>
        <taxon>Eukaryota</taxon>
        <taxon>Fungi</taxon>
        <taxon>Dikarya</taxon>
        <taxon>Ascomycota</taxon>
        <taxon>Pezizomycotina</taxon>
        <taxon>Dothideomycetes</taxon>
        <taxon>Pleosporomycetidae</taxon>
        <taxon>Pleosporales</taxon>
        <taxon>Torulaceae</taxon>
        <taxon>Dendryphion</taxon>
    </lineage>
</organism>
<evidence type="ECO:0000313" key="1">
    <source>
        <dbReference type="EMBL" id="KAH7121213.1"/>
    </source>
</evidence>
<protein>
    <submittedName>
        <fullName evidence="1">Uncharacterized protein</fullName>
    </submittedName>
</protein>
<sequence length="296" mass="31206">MPLKADLPPRPQRINVGVAQGHPLPSILGPELAAVSAPPPSYNPTSVAKAAAAAIPTAPITVENPVHSTGPIPSNGSVTAYLAENSILAQEAQSASIPDGYVKSFTNLQGSTQQIGYLTLKTLLGPNYDIGARAAFCESVKYCLGLNVYFERDPSINPASACPNPPPVTNIKCSLYGYPVAAESVTNKGQWRGPQDSQGEAFHVVIAGNNGYSKISPLPSPPSLTNFTTPSPLLPDAINAPLSNNLDTYLGMKLYNNGPYDHSFCAAACQAQTAYNHATANDVPLGTYCSFYTRTW</sequence>
<accession>A0A9P9DL18</accession>
<name>A0A9P9DL18_9PLEO</name>
<gene>
    <name evidence="1" type="ORF">B0J11DRAFT_560157</name>
</gene>
<reference evidence="1" key="1">
    <citation type="journal article" date="2021" name="Nat. Commun.">
        <title>Genetic determinants of endophytism in the Arabidopsis root mycobiome.</title>
        <authorList>
            <person name="Mesny F."/>
            <person name="Miyauchi S."/>
            <person name="Thiergart T."/>
            <person name="Pickel B."/>
            <person name="Atanasova L."/>
            <person name="Karlsson M."/>
            <person name="Huettel B."/>
            <person name="Barry K.W."/>
            <person name="Haridas S."/>
            <person name="Chen C."/>
            <person name="Bauer D."/>
            <person name="Andreopoulos W."/>
            <person name="Pangilinan J."/>
            <person name="LaButti K."/>
            <person name="Riley R."/>
            <person name="Lipzen A."/>
            <person name="Clum A."/>
            <person name="Drula E."/>
            <person name="Henrissat B."/>
            <person name="Kohler A."/>
            <person name="Grigoriev I.V."/>
            <person name="Martin F.M."/>
            <person name="Hacquard S."/>
        </authorList>
    </citation>
    <scope>NUCLEOTIDE SEQUENCE</scope>
    <source>
        <strain evidence="1">MPI-CAGE-CH-0243</strain>
    </source>
</reference>
<dbReference type="Proteomes" id="UP000700596">
    <property type="component" value="Unassembled WGS sequence"/>
</dbReference>
<evidence type="ECO:0000313" key="2">
    <source>
        <dbReference type="Proteomes" id="UP000700596"/>
    </source>
</evidence>
<proteinExistence type="predicted"/>
<dbReference type="OrthoDB" id="271448at2759"/>
<keyword evidence="2" id="KW-1185">Reference proteome</keyword>
<comment type="caution">
    <text evidence="1">The sequence shown here is derived from an EMBL/GenBank/DDBJ whole genome shotgun (WGS) entry which is preliminary data.</text>
</comment>
<dbReference type="EMBL" id="JAGMWT010000010">
    <property type="protein sequence ID" value="KAH7121213.1"/>
    <property type="molecule type" value="Genomic_DNA"/>
</dbReference>
<dbReference type="AlphaFoldDB" id="A0A9P9DL18"/>
<dbReference type="PANTHER" id="PTHR36578:SF1">
    <property type="entry name" value="APPLE DOMAIN-CONTAINING PROTEIN"/>
    <property type="match status" value="1"/>
</dbReference>
<dbReference type="PANTHER" id="PTHR36578">
    <property type="entry name" value="CHROMOSOME 15, WHOLE GENOME SHOTGUN SEQUENCE"/>
    <property type="match status" value="1"/>
</dbReference>